<evidence type="ECO:0000313" key="3">
    <source>
        <dbReference type="Proteomes" id="UP000011713"/>
    </source>
</evidence>
<keyword evidence="3" id="KW-1185">Reference proteome</keyword>
<dbReference type="InParanoid" id="M4B9W9"/>
<protein>
    <submittedName>
        <fullName evidence="2">Uncharacterized protein</fullName>
    </submittedName>
</protein>
<feature type="region of interest" description="Disordered" evidence="1">
    <location>
        <begin position="47"/>
        <end position="70"/>
    </location>
</feature>
<sequence length="70" mass="7937">MNKSANAQIDAEVALERAEEAERTTSEIRQSNCKLRQRMRNLELQVPGHAQTGAQPRPASWAHRARQEGR</sequence>
<dbReference type="HOGENOM" id="CLU_2763259_0_0_1"/>
<evidence type="ECO:0000313" key="2">
    <source>
        <dbReference type="EnsemblProtists" id="HpaP803079"/>
    </source>
</evidence>
<reference evidence="3" key="1">
    <citation type="journal article" date="2010" name="Science">
        <title>Signatures of adaptation to obligate biotrophy in the Hyaloperonospora arabidopsidis genome.</title>
        <authorList>
            <person name="Baxter L."/>
            <person name="Tripathy S."/>
            <person name="Ishaque N."/>
            <person name="Boot N."/>
            <person name="Cabral A."/>
            <person name="Kemen E."/>
            <person name="Thines M."/>
            <person name="Ah-Fong A."/>
            <person name="Anderson R."/>
            <person name="Badejoko W."/>
            <person name="Bittner-Eddy P."/>
            <person name="Boore J.L."/>
            <person name="Chibucos M.C."/>
            <person name="Coates M."/>
            <person name="Dehal P."/>
            <person name="Delehaunty K."/>
            <person name="Dong S."/>
            <person name="Downton P."/>
            <person name="Dumas B."/>
            <person name="Fabro G."/>
            <person name="Fronick C."/>
            <person name="Fuerstenberg S.I."/>
            <person name="Fulton L."/>
            <person name="Gaulin E."/>
            <person name="Govers F."/>
            <person name="Hughes L."/>
            <person name="Humphray S."/>
            <person name="Jiang R.H."/>
            <person name="Judelson H."/>
            <person name="Kamoun S."/>
            <person name="Kyung K."/>
            <person name="Meijer H."/>
            <person name="Minx P."/>
            <person name="Morris P."/>
            <person name="Nelson J."/>
            <person name="Phuntumart V."/>
            <person name="Qutob D."/>
            <person name="Rehmany A."/>
            <person name="Rougon-Cardoso A."/>
            <person name="Ryden P."/>
            <person name="Torto-Alalibo T."/>
            <person name="Studholme D."/>
            <person name="Wang Y."/>
            <person name="Win J."/>
            <person name="Wood J."/>
            <person name="Clifton S.W."/>
            <person name="Rogers J."/>
            <person name="Van den Ackerveken G."/>
            <person name="Jones J.D."/>
            <person name="McDowell J.M."/>
            <person name="Beynon J."/>
            <person name="Tyler B.M."/>
        </authorList>
    </citation>
    <scope>NUCLEOTIDE SEQUENCE [LARGE SCALE GENOMIC DNA]</scope>
    <source>
        <strain evidence="3">Emoy2</strain>
    </source>
</reference>
<reference evidence="2" key="2">
    <citation type="submission" date="2015-06" db="UniProtKB">
        <authorList>
            <consortium name="EnsemblProtists"/>
        </authorList>
    </citation>
    <scope>IDENTIFICATION</scope>
    <source>
        <strain evidence="2">Emoy2</strain>
    </source>
</reference>
<accession>M4B9W9</accession>
<name>M4B9W9_HYAAE</name>
<dbReference type="EMBL" id="JH598048">
    <property type="status" value="NOT_ANNOTATED_CDS"/>
    <property type="molecule type" value="Genomic_DNA"/>
</dbReference>
<dbReference type="VEuPathDB" id="FungiDB:HpaG803079"/>
<evidence type="ECO:0000256" key="1">
    <source>
        <dbReference type="SAM" id="MobiDB-lite"/>
    </source>
</evidence>
<dbReference type="Proteomes" id="UP000011713">
    <property type="component" value="Unassembled WGS sequence"/>
</dbReference>
<dbReference type="EnsemblProtists" id="HpaT803079">
    <property type="protein sequence ID" value="HpaP803079"/>
    <property type="gene ID" value="HpaG803079"/>
</dbReference>
<organism evidence="2 3">
    <name type="scientific">Hyaloperonospora arabidopsidis (strain Emoy2)</name>
    <name type="common">Downy mildew agent</name>
    <name type="synonym">Peronospora arabidopsidis</name>
    <dbReference type="NCBI Taxonomy" id="559515"/>
    <lineage>
        <taxon>Eukaryota</taxon>
        <taxon>Sar</taxon>
        <taxon>Stramenopiles</taxon>
        <taxon>Oomycota</taxon>
        <taxon>Peronosporomycetes</taxon>
        <taxon>Peronosporales</taxon>
        <taxon>Peronosporaceae</taxon>
        <taxon>Hyaloperonospora</taxon>
    </lineage>
</organism>
<proteinExistence type="predicted"/>
<dbReference type="AlphaFoldDB" id="M4B9W9"/>